<dbReference type="Gene3D" id="3.90.199.10">
    <property type="entry name" value="Topoisomerase II, domain 5"/>
    <property type="match status" value="1"/>
</dbReference>
<dbReference type="SUPFAM" id="SSF101904">
    <property type="entry name" value="GyrA/ParC C-terminal domain-like"/>
    <property type="match status" value="1"/>
</dbReference>
<dbReference type="NCBIfam" id="NF004044">
    <property type="entry name" value="PRK05561.1"/>
    <property type="match status" value="1"/>
</dbReference>
<comment type="similarity">
    <text evidence="2 8">Belongs to the type II topoisomerase GyrA/ParC subunit family.</text>
</comment>
<keyword evidence="4 8" id="KW-0067">ATP-binding</keyword>
<dbReference type="Gene3D" id="2.120.10.90">
    <property type="entry name" value="DNA gyrase/topoisomerase IV, subunit A, C-terminal"/>
    <property type="match status" value="1"/>
</dbReference>
<dbReference type="EMBL" id="CP102734">
    <property type="protein sequence ID" value="UVD81547.1"/>
    <property type="molecule type" value="Genomic_DNA"/>
</dbReference>
<keyword evidence="8" id="KW-0963">Cytoplasm</keyword>
<dbReference type="InterPro" id="IPR006691">
    <property type="entry name" value="GyrA/parC_rep"/>
</dbReference>
<protein>
    <recommendedName>
        <fullName evidence="8">DNA gyrase subunit A</fullName>
        <ecNumber evidence="8">5.6.2.2</ecNumber>
    </recommendedName>
</protein>
<dbReference type="SUPFAM" id="SSF56719">
    <property type="entry name" value="Type II DNA topoisomerase"/>
    <property type="match status" value="1"/>
</dbReference>
<comment type="miscellaneous">
    <text evidence="8">Few gyrases are as efficient as E.coli at forming negative supercoils. Not all organisms have 2 type II topoisomerases; in organisms with a single type II topoisomerase this enzyme also has to decatenate newly replicated chromosomes.</text>
</comment>
<dbReference type="Gene3D" id="1.10.268.10">
    <property type="entry name" value="Topoisomerase, domain 3"/>
    <property type="match status" value="1"/>
</dbReference>
<accession>A0ABY5R9V1</accession>
<evidence type="ECO:0000313" key="12">
    <source>
        <dbReference type="Proteomes" id="UP001059252"/>
    </source>
</evidence>
<dbReference type="InterPro" id="IPR013758">
    <property type="entry name" value="Topo_IIA_A/C_ab"/>
</dbReference>
<feature type="active site" description="O-(5'-phospho-DNA)-tyrosine intermediate" evidence="8 9">
    <location>
        <position position="178"/>
    </location>
</feature>
<keyword evidence="3 8" id="KW-0547">Nucleotide-binding</keyword>
<dbReference type="InterPro" id="IPR050220">
    <property type="entry name" value="Type_II_DNA_Topoisomerases"/>
</dbReference>
<dbReference type="RefSeq" id="WP_258210721.1">
    <property type="nucleotide sequence ID" value="NZ_CP102734.1"/>
</dbReference>
<evidence type="ECO:0000256" key="4">
    <source>
        <dbReference type="ARBA" id="ARBA00022840"/>
    </source>
</evidence>
<keyword evidence="5 8" id="KW-0799">Topoisomerase</keyword>
<dbReference type="NCBIfam" id="TIGR01063">
    <property type="entry name" value="gyrA"/>
    <property type="match status" value="1"/>
</dbReference>
<dbReference type="GO" id="GO:0003918">
    <property type="term" value="F:DNA topoisomerase type II (double strand cut, ATP-hydrolyzing) activity"/>
    <property type="evidence" value="ECO:0007669"/>
    <property type="project" value="UniProtKB-EC"/>
</dbReference>
<dbReference type="Pfam" id="PF03989">
    <property type="entry name" value="DNA_gyraseA_C"/>
    <property type="match status" value="6"/>
</dbReference>
<proteinExistence type="inferred from homology"/>
<comment type="subcellular location">
    <subcellularLocation>
        <location evidence="8">Cytoplasm</location>
    </subcellularLocation>
</comment>
<evidence type="ECO:0000313" key="11">
    <source>
        <dbReference type="EMBL" id="UVD81547.1"/>
    </source>
</evidence>
<dbReference type="PANTHER" id="PTHR43493">
    <property type="entry name" value="DNA GYRASE/TOPOISOMERASE SUBUNIT A"/>
    <property type="match status" value="1"/>
</dbReference>
<name>A0ABY5R9V1_9MOLU</name>
<evidence type="ECO:0000259" key="10">
    <source>
        <dbReference type="PROSITE" id="PS52040"/>
    </source>
</evidence>
<dbReference type="PROSITE" id="PS52040">
    <property type="entry name" value="TOPO_IIA"/>
    <property type="match status" value="1"/>
</dbReference>
<dbReference type="HAMAP" id="MF_01897">
    <property type="entry name" value="GyrA"/>
    <property type="match status" value="1"/>
</dbReference>
<evidence type="ECO:0000256" key="1">
    <source>
        <dbReference type="ARBA" id="ARBA00000185"/>
    </source>
</evidence>
<dbReference type="InterPro" id="IPR035516">
    <property type="entry name" value="Gyrase/topoIV_suA_C"/>
</dbReference>
<evidence type="ECO:0000256" key="6">
    <source>
        <dbReference type="ARBA" id="ARBA00023125"/>
    </source>
</evidence>
<dbReference type="PANTHER" id="PTHR43493:SF5">
    <property type="entry name" value="DNA GYRASE SUBUNIT A, CHLOROPLASTIC_MITOCHONDRIAL"/>
    <property type="match status" value="1"/>
</dbReference>
<dbReference type="EC" id="5.6.2.2" evidence="8"/>
<evidence type="ECO:0000256" key="7">
    <source>
        <dbReference type="ARBA" id="ARBA00023235"/>
    </source>
</evidence>
<dbReference type="InterPro" id="IPR002205">
    <property type="entry name" value="Topo_IIA_dom_A"/>
</dbReference>
<keyword evidence="7 8" id="KW-0413">Isomerase</keyword>
<keyword evidence="6 8" id="KW-0238">DNA-binding</keyword>
<dbReference type="Proteomes" id="UP001059252">
    <property type="component" value="Chromosome"/>
</dbReference>
<dbReference type="InterPro" id="IPR013760">
    <property type="entry name" value="Topo_IIA-like_dom_sf"/>
</dbReference>
<comment type="subunit">
    <text evidence="8">Heterotetramer, composed of two GyrA and two GyrB chains. In the heterotetramer, GyrA contains the active site tyrosine that forms a transient covalent intermediate with DNA, while GyrB binds cofactors and catalyzes ATP hydrolysis.</text>
</comment>
<dbReference type="InterPro" id="IPR005743">
    <property type="entry name" value="GyrA"/>
</dbReference>
<comment type="catalytic activity">
    <reaction evidence="1 8 9">
        <text>ATP-dependent breakage, passage and rejoining of double-stranded DNA.</text>
        <dbReference type="EC" id="5.6.2.2"/>
    </reaction>
</comment>
<feature type="short sequence motif" description="GyrA-box" evidence="8">
    <location>
        <begin position="582"/>
        <end position="588"/>
    </location>
</feature>
<dbReference type="Gene3D" id="3.30.1360.40">
    <property type="match status" value="1"/>
</dbReference>
<reference evidence="11" key="1">
    <citation type="submission" date="2022-08" db="EMBL/GenBank/DDBJ databases">
        <title>Complete genome of Mycoplasma iguanae type strain 2327.</title>
        <authorList>
            <person name="Spergser J."/>
        </authorList>
    </citation>
    <scope>NUCLEOTIDE SEQUENCE</scope>
    <source>
        <strain evidence="11">2327</strain>
    </source>
</reference>
<dbReference type="Pfam" id="PF00521">
    <property type="entry name" value="DNA_topoisoIV"/>
    <property type="match status" value="1"/>
</dbReference>
<evidence type="ECO:0000256" key="9">
    <source>
        <dbReference type="PROSITE-ProRule" id="PRU01384"/>
    </source>
</evidence>
<feature type="domain" description="Topo IIA-type catalytic" evidence="10">
    <location>
        <begin position="90"/>
        <end position="555"/>
    </location>
</feature>
<keyword evidence="12" id="KW-1185">Reference proteome</keyword>
<sequence>MLFFDELDDKDKDKIYEVEDDDLKTVFSGSKEIVQIDQEDETIPQNDNSYVVQSQIVDEENEWLKPRNVTKEMQDSFLEYAMSVIVSRALPDARDGLKPVHRRILFGMNENGMFHNTKHKKSATIVGDVLGKYHPHGDSSVYEAMVRMAQNFSLRYPLIDGQGNFGSIDGDSAAAMRYTEAKMSKIASYMVEDIKKNTVDFIPNYDGTKQEPVVLPSKFPNLLVSGTTGIAVGMATAIPPHNLAEIIDATIAIARDPELEVKDLMHYLKGPDFPTGAIILGKKGIHDAYSTGRGAITVRSKTHIEVLKNEKTRIVVTEIPYELKKPLLITKIAELVKNKVIEGIVDLRDESSREGIRIVIELKKGVIPEVLLNQLFKLTQLQQNYNFNLIALVKGEPKQLNLKQALNIFIEHQIEVVTRKTQFDLEKAEDRIHILNGLSIAIKNIDQVIQIIRQSQNDEAAQNTLMQNLKIDEIQAKAIVDMRLGRLTGLAISKMELEIAELAKIIEEYKALLASKAKIIEQIILKLEEIKSNFHDKRRTEINETEVGNILDEDLIPQKMCALILTSKGYVKRIALDEYKNQHRGGVGVNTASTYTDDHVESILSASSHSDLLVFTDLAKIYRLRVHQIPELSKQAKGTPFINLIPISKDEKIVSLLAVKEYQENNYLVTITKNGIVKKTLMDIYRRINASGKRALTIRENDSLVRAFVVNDEDEIFIGASNGKVVRFEASLIRPMGRLASGVMGIKLADNEIVVSASKSTEGHYLLSLGELGYGKMTPTKEYRKTARGAKGVQSLNVDKAGELIYIGVVNGDEDILIVTKDAVAIRTSLKQIPISARTTKGVKVLTLKGKNKIKSLAKITAIDE</sequence>
<comment type="function">
    <text evidence="8">A type II topoisomerase that negatively supercoils closed circular double-stranded (ds) DNA in an ATP-dependent manner to modulate DNA topology and maintain chromosomes in an underwound state. Negative supercoiling favors strand separation, and DNA replication, transcription, recombination and repair, all of which involve strand separation. Also able to catalyze the interconversion of other topological isomers of dsDNA rings, including catenanes and knotted rings. Type II topoisomerases break and join 2 DNA strands simultaneously in an ATP-dependent manner.</text>
</comment>
<evidence type="ECO:0000256" key="5">
    <source>
        <dbReference type="ARBA" id="ARBA00023029"/>
    </source>
</evidence>
<organism evidence="11 12">
    <name type="scientific">Mycoplasma iguanae</name>
    <dbReference type="NCBI Taxonomy" id="292461"/>
    <lineage>
        <taxon>Bacteria</taxon>
        <taxon>Bacillati</taxon>
        <taxon>Mycoplasmatota</taxon>
        <taxon>Mollicutes</taxon>
        <taxon>Mycoplasmataceae</taxon>
        <taxon>Mycoplasma</taxon>
    </lineage>
</organism>
<evidence type="ECO:0000256" key="8">
    <source>
        <dbReference type="HAMAP-Rule" id="MF_01897"/>
    </source>
</evidence>
<dbReference type="SMART" id="SM00434">
    <property type="entry name" value="TOP4c"/>
    <property type="match status" value="1"/>
</dbReference>
<evidence type="ECO:0000256" key="2">
    <source>
        <dbReference type="ARBA" id="ARBA00008263"/>
    </source>
</evidence>
<dbReference type="InterPro" id="IPR013757">
    <property type="entry name" value="Topo_IIA_A_a_sf"/>
</dbReference>
<dbReference type="NCBIfam" id="NF004043">
    <property type="entry name" value="PRK05560.1"/>
    <property type="match status" value="1"/>
</dbReference>
<gene>
    <name evidence="8 11" type="primary">gyrA</name>
    <name evidence="11" type="ORF">NV226_02345</name>
</gene>
<dbReference type="CDD" id="cd00187">
    <property type="entry name" value="TOP4c"/>
    <property type="match status" value="1"/>
</dbReference>
<evidence type="ECO:0000256" key="3">
    <source>
        <dbReference type="ARBA" id="ARBA00022741"/>
    </source>
</evidence>